<reference evidence="6" key="1">
    <citation type="journal article" date="2019" name="Int. J. Syst. Evol. Microbiol.">
        <title>The Global Catalogue of Microorganisms (GCM) 10K type strain sequencing project: providing services to taxonomists for standard genome sequencing and annotation.</title>
        <authorList>
            <consortium name="The Broad Institute Genomics Platform"/>
            <consortium name="The Broad Institute Genome Sequencing Center for Infectious Disease"/>
            <person name="Wu L."/>
            <person name="Ma J."/>
        </authorList>
    </citation>
    <scope>NUCLEOTIDE SEQUENCE [LARGE SCALE GENOMIC DNA]</scope>
    <source>
        <strain evidence="6">CCUG 53762</strain>
    </source>
</reference>
<evidence type="ECO:0000259" key="4">
    <source>
        <dbReference type="PROSITE" id="PS01124"/>
    </source>
</evidence>
<dbReference type="SUPFAM" id="SSF46689">
    <property type="entry name" value="Homeodomain-like"/>
    <property type="match status" value="1"/>
</dbReference>
<evidence type="ECO:0000256" key="1">
    <source>
        <dbReference type="ARBA" id="ARBA00023015"/>
    </source>
</evidence>
<dbReference type="InterPro" id="IPR009057">
    <property type="entry name" value="Homeodomain-like_sf"/>
</dbReference>
<dbReference type="InterPro" id="IPR020449">
    <property type="entry name" value="Tscrpt_reg_AraC-type_HTH"/>
</dbReference>
<dbReference type="PANTHER" id="PTHR43280">
    <property type="entry name" value="ARAC-FAMILY TRANSCRIPTIONAL REGULATOR"/>
    <property type="match status" value="1"/>
</dbReference>
<sequence>MTTHIPTYSICNLIDEFNNMQDCVVLDLQEFISEKPDLVTSPHRHSFYQILFILEGTGEHFIDFKTHTIQKGDLYFLVPGQIHKWIFDVTACGIVINFNHNFFSSFLARRNYLEDFPFFIGNGEYSKVSLQNKFVDTQQIFNKIQTEYKACNECSWDLLRLYLLELFIISNRVINTEHFIKIENKHQFLLLRNFEKLVEENYKQKKLPKDYAEMLFVTPNHLNALCQKIKGISAGELIRNRILLEIKRLLVNSSLTISEIAYELNYQDNSYFSRFFKKNTGFSPEEFRASKYV</sequence>
<dbReference type="PROSITE" id="PS01124">
    <property type="entry name" value="HTH_ARAC_FAMILY_2"/>
    <property type="match status" value="1"/>
</dbReference>
<comment type="caution">
    <text evidence="5">The sequence shown here is derived from an EMBL/GenBank/DDBJ whole genome shotgun (WGS) entry which is preliminary data.</text>
</comment>
<dbReference type="PRINTS" id="PR00032">
    <property type="entry name" value="HTHARAC"/>
</dbReference>
<keyword evidence="1" id="KW-0805">Transcription regulation</keyword>
<organism evidence="5 6">
    <name type="scientific">Pseudopedobacter beijingensis</name>
    <dbReference type="NCBI Taxonomy" id="1207056"/>
    <lineage>
        <taxon>Bacteria</taxon>
        <taxon>Pseudomonadati</taxon>
        <taxon>Bacteroidota</taxon>
        <taxon>Sphingobacteriia</taxon>
        <taxon>Sphingobacteriales</taxon>
        <taxon>Sphingobacteriaceae</taxon>
        <taxon>Pseudopedobacter</taxon>
    </lineage>
</organism>
<keyword evidence="6" id="KW-1185">Reference proteome</keyword>
<evidence type="ECO:0000256" key="3">
    <source>
        <dbReference type="ARBA" id="ARBA00023163"/>
    </source>
</evidence>
<protein>
    <submittedName>
        <fullName evidence="5">Helix-turn-helix domain-containing protein</fullName>
    </submittedName>
</protein>
<dbReference type="EMBL" id="JBHUDG010000012">
    <property type="protein sequence ID" value="MFD1629827.1"/>
    <property type="molecule type" value="Genomic_DNA"/>
</dbReference>
<gene>
    <name evidence="5" type="ORF">ACFSAH_08065</name>
</gene>
<dbReference type="InterPro" id="IPR003313">
    <property type="entry name" value="AraC-bd"/>
</dbReference>
<evidence type="ECO:0000313" key="5">
    <source>
        <dbReference type="EMBL" id="MFD1629827.1"/>
    </source>
</evidence>
<dbReference type="Proteomes" id="UP001597118">
    <property type="component" value="Unassembled WGS sequence"/>
</dbReference>
<dbReference type="InterPro" id="IPR014710">
    <property type="entry name" value="RmlC-like_jellyroll"/>
</dbReference>
<evidence type="ECO:0000313" key="6">
    <source>
        <dbReference type="Proteomes" id="UP001597118"/>
    </source>
</evidence>
<keyword evidence="3" id="KW-0804">Transcription</keyword>
<keyword evidence="2" id="KW-0238">DNA-binding</keyword>
<dbReference type="Pfam" id="PF02311">
    <property type="entry name" value="AraC_binding"/>
    <property type="match status" value="1"/>
</dbReference>
<evidence type="ECO:0000256" key="2">
    <source>
        <dbReference type="ARBA" id="ARBA00023125"/>
    </source>
</evidence>
<dbReference type="RefSeq" id="WP_379662206.1">
    <property type="nucleotide sequence ID" value="NZ_JBHUDG010000012.1"/>
</dbReference>
<name>A0ABW4ID05_9SPHI</name>
<dbReference type="InterPro" id="IPR037923">
    <property type="entry name" value="HTH-like"/>
</dbReference>
<feature type="domain" description="HTH araC/xylS-type" evidence="4">
    <location>
        <begin position="192"/>
        <end position="290"/>
    </location>
</feature>
<dbReference type="InterPro" id="IPR018060">
    <property type="entry name" value="HTH_AraC"/>
</dbReference>
<dbReference type="SUPFAM" id="SSF51215">
    <property type="entry name" value="Regulatory protein AraC"/>
    <property type="match status" value="1"/>
</dbReference>
<proteinExistence type="predicted"/>
<dbReference type="Gene3D" id="1.10.10.60">
    <property type="entry name" value="Homeodomain-like"/>
    <property type="match status" value="1"/>
</dbReference>
<dbReference type="Pfam" id="PF12833">
    <property type="entry name" value="HTH_18"/>
    <property type="match status" value="1"/>
</dbReference>
<dbReference type="SMART" id="SM00342">
    <property type="entry name" value="HTH_ARAC"/>
    <property type="match status" value="1"/>
</dbReference>
<accession>A0ABW4ID05</accession>
<dbReference type="Gene3D" id="2.60.120.10">
    <property type="entry name" value="Jelly Rolls"/>
    <property type="match status" value="1"/>
</dbReference>
<dbReference type="PANTHER" id="PTHR43280:SF32">
    <property type="entry name" value="TRANSCRIPTIONAL REGULATORY PROTEIN"/>
    <property type="match status" value="1"/>
</dbReference>